<evidence type="ECO:0000256" key="3">
    <source>
        <dbReference type="ARBA" id="ARBA00023125"/>
    </source>
</evidence>
<dbReference type="AlphaFoldDB" id="A0A4Q7J7S9"/>
<dbReference type="EMBL" id="SFCC01000009">
    <property type="protein sequence ID" value="RZQ62413.1"/>
    <property type="molecule type" value="Genomic_DNA"/>
</dbReference>
<evidence type="ECO:0000256" key="4">
    <source>
        <dbReference type="ARBA" id="ARBA00023163"/>
    </source>
</evidence>
<dbReference type="PANTHER" id="PTHR30346">
    <property type="entry name" value="TRANSCRIPTIONAL DUAL REGULATOR HCAR-RELATED"/>
    <property type="match status" value="1"/>
</dbReference>
<dbReference type="FunFam" id="1.10.10.10:FF:000001">
    <property type="entry name" value="LysR family transcriptional regulator"/>
    <property type="match status" value="1"/>
</dbReference>
<dbReference type="Pfam" id="PF03466">
    <property type="entry name" value="LysR_substrate"/>
    <property type="match status" value="1"/>
</dbReference>
<evidence type="ECO:0000256" key="2">
    <source>
        <dbReference type="ARBA" id="ARBA00023015"/>
    </source>
</evidence>
<dbReference type="Proteomes" id="UP000292003">
    <property type="component" value="Unassembled WGS sequence"/>
</dbReference>
<gene>
    <name evidence="6" type="ORF">EWH70_19295</name>
</gene>
<dbReference type="InterPro" id="IPR005119">
    <property type="entry name" value="LysR_subst-bd"/>
</dbReference>
<evidence type="ECO:0000256" key="1">
    <source>
        <dbReference type="ARBA" id="ARBA00009437"/>
    </source>
</evidence>
<proteinExistence type="inferred from homology"/>
<dbReference type="SUPFAM" id="SSF53850">
    <property type="entry name" value="Periplasmic binding protein-like II"/>
    <property type="match status" value="1"/>
</dbReference>
<evidence type="ECO:0000313" key="7">
    <source>
        <dbReference type="Proteomes" id="UP000292003"/>
    </source>
</evidence>
<dbReference type="InterPro" id="IPR000847">
    <property type="entry name" value="LysR_HTH_N"/>
</dbReference>
<keyword evidence="4" id="KW-0804">Transcription</keyword>
<dbReference type="OrthoDB" id="4131546at2"/>
<dbReference type="Gene3D" id="3.40.190.10">
    <property type="entry name" value="Periplasmic binding protein-like II"/>
    <property type="match status" value="2"/>
</dbReference>
<comment type="caution">
    <text evidence="6">The sequence shown here is derived from an EMBL/GenBank/DDBJ whole genome shotgun (WGS) entry which is preliminary data.</text>
</comment>
<dbReference type="PROSITE" id="PS50931">
    <property type="entry name" value="HTH_LYSR"/>
    <property type="match status" value="1"/>
</dbReference>
<dbReference type="RefSeq" id="WP_130476840.1">
    <property type="nucleotide sequence ID" value="NZ_SFCC01000009.1"/>
</dbReference>
<dbReference type="GO" id="GO:0003700">
    <property type="term" value="F:DNA-binding transcription factor activity"/>
    <property type="evidence" value="ECO:0007669"/>
    <property type="project" value="InterPro"/>
</dbReference>
<dbReference type="PANTHER" id="PTHR30346:SF29">
    <property type="entry name" value="LYSR SUBSTRATE-BINDING"/>
    <property type="match status" value="1"/>
</dbReference>
<comment type="similarity">
    <text evidence="1">Belongs to the LysR transcriptional regulatory family.</text>
</comment>
<name>A0A4Q7J7S9_9PSEU</name>
<feature type="domain" description="HTH lysR-type" evidence="5">
    <location>
        <begin position="4"/>
        <end position="61"/>
    </location>
</feature>
<organism evidence="6 7">
    <name type="scientific">Amycolatopsis suaedae</name>
    <dbReference type="NCBI Taxonomy" id="2510978"/>
    <lineage>
        <taxon>Bacteria</taxon>
        <taxon>Bacillati</taxon>
        <taxon>Actinomycetota</taxon>
        <taxon>Actinomycetes</taxon>
        <taxon>Pseudonocardiales</taxon>
        <taxon>Pseudonocardiaceae</taxon>
        <taxon>Amycolatopsis</taxon>
    </lineage>
</organism>
<accession>A0A4Q7J7S9</accession>
<evidence type="ECO:0000259" key="5">
    <source>
        <dbReference type="PROSITE" id="PS50931"/>
    </source>
</evidence>
<dbReference type="InterPro" id="IPR036388">
    <property type="entry name" value="WH-like_DNA-bd_sf"/>
</dbReference>
<sequence>MTQIDPRRLRVLQALADHGTVTAAGEALHLTPSAVSQQLATLEAETGQELLHRRGRRVSLTAAGELLVQHANAVTAELERAQATLASFTTGARGRVELASFASAITQVVAPAIQRLRQSTPDVTVVVRDAEGHTSLPLLLDGEIDVAITEEYRPSHRTDLRVIRYPLYSEPFDAVLPAGHRLAGRRSIGLKELSGGDDDWIAPLPGNPCRDVVELAGASPRVTHTSDDFSAIVALVAAGAGIALVPRNAFTAADGAVAVPIGRSAPRRRVFVAVRRGSEEHPLIRTVLDGLLVTPGRASPGRPRTRRPRG</sequence>
<dbReference type="SUPFAM" id="SSF46785">
    <property type="entry name" value="Winged helix' DNA-binding domain"/>
    <property type="match status" value="1"/>
</dbReference>
<dbReference type="InterPro" id="IPR036390">
    <property type="entry name" value="WH_DNA-bd_sf"/>
</dbReference>
<dbReference type="GO" id="GO:0003677">
    <property type="term" value="F:DNA binding"/>
    <property type="evidence" value="ECO:0007669"/>
    <property type="project" value="UniProtKB-KW"/>
</dbReference>
<dbReference type="Pfam" id="PF00126">
    <property type="entry name" value="HTH_1"/>
    <property type="match status" value="1"/>
</dbReference>
<keyword evidence="7" id="KW-1185">Reference proteome</keyword>
<keyword evidence="2" id="KW-0805">Transcription regulation</keyword>
<protein>
    <submittedName>
        <fullName evidence="6">LysR family transcriptional regulator</fullName>
    </submittedName>
</protein>
<dbReference type="Gene3D" id="1.10.10.10">
    <property type="entry name" value="Winged helix-like DNA-binding domain superfamily/Winged helix DNA-binding domain"/>
    <property type="match status" value="1"/>
</dbReference>
<evidence type="ECO:0000313" key="6">
    <source>
        <dbReference type="EMBL" id="RZQ62413.1"/>
    </source>
</evidence>
<dbReference type="GO" id="GO:0032993">
    <property type="term" value="C:protein-DNA complex"/>
    <property type="evidence" value="ECO:0007669"/>
    <property type="project" value="TreeGrafter"/>
</dbReference>
<keyword evidence="3" id="KW-0238">DNA-binding</keyword>
<reference evidence="6 7" key="1">
    <citation type="submission" date="2019-02" db="EMBL/GenBank/DDBJ databases">
        <title>Draft genome sequence of Amycolatopsis sp. 8-3EHSu isolated from roots of Suaeda maritima.</title>
        <authorList>
            <person name="Duangmal K."/>
            <person name="Chantavorakit T."/>
        </authorList>
    </citation>
    <scope>NUCLEOTIDE SEQUENCE [LARGE SCALE GENOMIC DNA]</scope>
    <source>
        <strain evidence="6 7">8-3EHSu</strain>
    </source>
</reference>